<sequence length="332" mass="35806">IENYISETDTFKKMIDEAIELSVQEGDSTFVGAVADWLDSLGKFNGGLSVAKGLVAVHVLNSGLLTLSKDAKGNFIIKASPTWIQGANKKYESKIAETIYELLKKGDKNSANVIKRFLAKYNRAPSGVLRELIGLNPKTNRISFGKIVTQYHKILVFDESLLKQYKVKVDIKSTIRQFTDVKSFSKLIKRLPYAGIAFSVGTNIGEIFSDENQYKSLPEKGGRFAAGIGLDVGVAATTSAGAYIGSLIAPGVGTIIGGAIGAGVGIVGSWLIEDIAKDFGEKVGREFGESVREIKESVEKVGKEIEEGIENVTEMVSDSLTSAGKFIADFFN</sequence>
<dbReference type="Proteomes" id="UP000732377">
    <property type="component" value="Unassembled WGS sequence"/>
</dbReference>
<comment type="caution">
    <text evidence="1">The sequence shown here is derived from an EMBL/GenBank/DDBJ whole genome shotgun (WGS) entry which is preliminary data.</text>
</comment>
<dbReference type="EMBL" id="PIUK01000512">
    <property type="protein sequence ID" value="MBY6278428.1"/>
    <property type="molecule type" value="Genomic_DNA"/>
</dbReference>
<protein>
    <submittedName>
        <fullName evidence="1">Transposase</fullName>
    </submittedName>
</protein>
<proteinExistence type="predicted"/>
<name>A0A953ICF0_SYMTR</name>
<reference evidence="1" key="1">
    <citation type="submission" date="2017-11" db="EMBL/GenBank/DDBJ databases">
        <title>Three new genomes from thermophilic consortium.</title>
        <authorList>
            <person name="Quaggio R."/>
            <person name="Amgarten D."/>
            <person name="Setubal J.C."/>
        </authorList>
    </citation>
    <scope>NUCLEOTIDE SEQUENCE</scope>
    <source>
        <strain evidence="1">ZCTH01-B2</strain>
    </source>
</reference>
<evidence type="ECO:0000313" key="2">
    <source>
        <dbReference type="Proteomes" id="UP000732377"/>
    </source>
</evidence>
<evidence type="ECO:0000313" key="1">
    <source>
        <dbReference type="EMBL" id="MBY6278428.1"/>
    </source>
</evidence>
<dbReference type="RefSeq" id="WP_273381939.1">
    <property type="nucleotide sequence ID" value="NZ_PIUK01000512.1"/>
</dbReference>
<organism evidence="1 2">
    <name type="scientific">Symbiobacterium thermophilum</name>
    <dbReference type="NCBI Taxonomy" id="2734"/>
    <lineage>
        <taxon>Bacteria</taxon>
        <taxon>Bacillati</taxon>
        <taxon>Bacillota</taxon>
        <taxon>Clostridia</taxon>
        <taxon>Eubacteriales</taxon>
        <taxon>Symbiobacteriaceae</taxon>
        <taxon>Symbiobacterium</taxon>
    </lineage>
</organism>
<feature type="non-terminal residue" evidence="1">
    <location>
        <position position="1"/>
    </location>
</feature>
<gene>
    <name evidence="1" type="ORF">CWE10_20230</name>
</gene>
<accession>A0A953ICF0</accession>
<dbReference type="AlphaFoldDB" id="A0A953ICF0"/>